<dbReference type="KEGG" id="rtu:PR017_12195"/>
<feature type="signal peptide" evidence="2">
    <location>
        <begin position="1"/>
        <end position="28"/>
    </location>
</feature>
<keyword evidence="4" id="KW-1185">Reference proteome</keyword>
<dbReference type="EMBL" id="CP117255">
    <property type="protein sequence ID" value="WFR94584.1"/>
    <property type="molecule type" value="Genomic_DNA"/>
</dbReference>
<sequence length="131" mass="14521">MTTKISTAILAAMLVGGTVVSLPPVAAAQDVQFEIGRHRPPPPDYQQDDEDAPQPEYGYRRPRPDYDRPPPRDYGRRGCDPRQAVAMASRNGLRHAHVVDVSPRRITVDGFTRRGPDEMVFGNVRGCPSLD</sequence>
<feature type="region of interest" description="Disordered" evidence="1">
    <location>
        <begin position="32"/>
        <end position="79"/>
    </location>
</feature>
<feature type="compositionally biased region" description="Basic and acidic residues" evidence="1">
    <location>
        <begin position="58"/>
        <end position="79"/>
    </location>
</feature>
<feature type="chain" id="PRO_5042138926" description="Antifreeze protein" evidence="2">
    <location>
        <begin position="29"/>
        <end position="131"/>
    </location>
</feature>
<dbReference type="Proteomes" id="UP000249499">
    <property type="component" value="Chromosome"/>
</dbReference>
<dbReference type="AlphaFoldDB" id="A0AAF1KVP4"/>
<reference evidence="3 4" key="1">
    <citation type="journal article" date="2018" name="Sci. Rep.">
        <title>Rhizobium tumorigenes sp. nov., a novel plant tumorigenic bacterium isolated from cane gall tumors on thornless blackberry.</title>
        <authorList>
            <person name="Kuzmanovi N."/>
            <person name="Smalla K."/>
            <person name="Gronow S."/>
            <person name="PuBawska J."/>
        </authorList>
    </citation>
    <scope>NUCLEOTIDE SEQUENCE [LARGE SCALE GENOMIC DNA]</scope>
    <source>
        <strain evidence="3 4">1078</strain>
    </source>
</reference>
<proteinExistence type="predicted"/>
<evidence type="ECO:0000313" key="3">
    <source>
        <dbReference type="EMBL" id="WFR94584.1"/>
    </source>
</evidence>
<evidence type="ECO:0000313" key="4">
    <source>
        <dbReference type="Proteomes" id="UP000249499"/>
    </source>
</evidence>
<organism evidence="3 4">
    <name type="scientific">Rhizobium tumorigenes</name>
    <dbReference type="NCBI Taxonomy" id="2041385"/>
    <lineage>
        <taxon>Bacteria</taxon>
        <taxon>Pseudomonadati</taxon>
        <taxon>Pseudomonadota</taxon>
        <taxon>Alphaproteobacteria</taxon>
        <taxon>Hyphomicrobiales</taxon>
        <taxon>Rhizobiaceae</taxon>
        <taxon>Rhizobium/Agrobacterium group</taxon>
        <taxon>Rhizobium</taxon>
    </lineage>
</organism>
<accession>A0AAF1KVP4</accession>
<dbReference type="RefSeq" id="WP_111222032.1">
    <property type="nucleotide sequence ID" value="NZ_CP117255.1"/>
</dbReference>
<gene>
    <name evidence="3" type="ORF">PR017_12195</name>
</gene>
<evidence type="ECO:0000256" key="2">
    <source>
        <dbReference type="SAM" id="SignalP"/>
    </source>
</evidence>
<name>A0AAF1KVP4_9HYPH</name>
<evidence type="ECO:0008006" key="5">
    <source>
        <dbReference type="Google" id="ProtNLM"/>
    </source>
</evidence>
<reference evidence="4" key="2">
    <citation type="journal article" date="2023" name="MicrobiologyOpen">
        <title>Genomics of the tumorigenes clade of the family Rhizobiaceae and description of Rhizobium rhododendri sp. nov.</title>
        <authorList>
            <person name="Kuzmanovic N."/>
            <person name="diCenzo G.C."/>
            <person name="Bunk B."/>
            <person name="Sproeer C."/>
            <person name="Fruehling A."/>
            <person name="Neumann-Schaal M."/>
            <person name="Overmann J."/>
            <person name="Smalla K."/>
        </authorList>
    </citation>
    <scope>NUCLEOTIDE SEQUENCE [LARGE SCALE GENOMIC DNA]</scope>
    <source>
        <strain evidence="4">1078</strain>
    </source>
</reference>
<protein>
    <recommendedName>
        <fullName evidence="5">Antifreeze protein</fullName>
    </recommendedName>
</protein>
<keyword evidence="2" id="KW-0732">Signal</keyword>
<evidence type="ECO:0000256" key="1">
    <source>
        <dbReference type="SAM" id="MobiDB-lite"/>
    </source>
</evidence>